<evidence type="ECO:0000313" key="2">
    <source>
        <dbReference type="EMBL" id="MDR6240326.1"/>
    </source>
</evidence>
<dbReference type="SUPFAM" id="SSF46785">
    <property type="entry name" value="Winged helix' DNA-binding domain"/>
    <property type="match status" value="1"/>
</dbReference>
<dbReference type="RefSeq" id="WP_309940226.1">
    <property type="nucleotide sequence ID" value="NZ_AP025305.1"/>
</dbReference>
<organism evidence="2 3">
    <name type="scientific">Aureibacter tunicatorum</name>
    <dbReference type="NCBI Taxonomy" id="866807"/>
    <lineage>
        <taxon>Bacteria</taxon>
        <taxon>Pseudomonadati</taxon>
        <taxon>Bacteroidota</taxon>
        <taxon>Cytophagia</taxon>
        <taxon>Cytophagales</taxon>
        <taxon>Persicobacteraceae</taxon>
        <taxon>Aureibacter</taxon>
    </lineage>
</organism>
<comment type="caution">
    <text evidence="2">The sequence shown here is derived from an EMBL/GenBank/DDBJ whole genome shotgun (WGS) entry which is preliminary data.</text>
</comment>
<dbReference type="GO" id="GO:0003700">
    <property type="term" value="F:DNA-binding transcription factor activity"/>
    <property type="evidence" value="ECO:0007669"/>
    <property type="project" value="InterPro"/>
</dbReference>
<evidence type="ECO:0000313" key="3">
    <source>
        <dbReference type="Proteomes" id="UP001185092"/>
    </source>
</evidence>
<dbReference type="PANTHER" id="PTHR33164:SF43">
    <property type="entry name" value="HTH-TYPE TRANSCRIPTIONAL REPRESSOR YETL"/>
    <property type="match status" value="1"/>
</dbReference>
<name>A0AAE4BT06_9BACT</name>
<dbReference type="InterPro" id="IPR036390">
    <property type="entry name" value="WH_DNA-bd_sf"/>
</dbReference>
<protein>
    <submittedName>
        <fullName evidence="2">DNA-binding MarR family transcriptional regulator</fullName>
    </submittedName>
</protein>
<dbReference type="EMBL" id="JAVDQD010000004">
    <property type="protein sequence ID" value="MDR6240326.1"/>
    <property type="molecule type" value="Genomic_DNA"/>
</dbReference>
<keyword evidence="2" id="KW-0238">DNA-binding</keyword>
<dbReference type="PRINTS" id="PR00598">
    <property type="entry name" value="HTHMARR"/>
</dbReference>
<dbReference type="PANTHER" id="PTHR33164">
    <property type="entry name" value="TRANSCRIPTIONAL REGULATOR, MARR FAMILY"/>
    <property type="match status" value="1"/>
</dbReference>
<dbReference type="GO" id="GO:0006950">
    <property type="term" value="P:response to stress"/>
    <property type="evidence" value="ECO:0007669"/>
    <property type="project" value="TreeGrafter"/>
</dbReference>
<dbReference type="Gene3D" id="1.10.10.10">
    <property type="entry name" value="Winged helix-like DNA-binding domain superfamily/Winged helix DNA-binding domain"/>
    <property type="match status" value="1"/>
</dbReference>
<accession>A0AAE4BT06</accession>
<dbReference type="GO" id="GO:0003677">
    <property type="term" value="F:DNA binding"/>
    <property type="evidence" value="ECO:0007669"/>
    <property type="project" value="UniProtKB-KW"/>
</dbReference>
<dbReference type="InterPro" id="IPR036388">
    <property type="entry name" value="WH-like_DNA-bd_sf"/>
</dbReference>
<gene>
    <name evidence="2" type="ORF">HNQ88_003392</name>
</gene>
<dbReference type="InterPro" id="IPR000835">
    <property type="entry name" value="HTH_MarR-typ"/>
</dbReference>
<dbReference type="InterPro" id="IPR039422">
    <property type="entry name" value="MarR/SlyA-like"/>
</dbReference>
<dbReference type="Pfam" id="PF01047">
    <property type="entry name" value="MarR"/>
    <property type="match status" value="1"/>
</dbReference>
<dbReference type="Proteomes" id="UP001185092">
    <property type="component" value="Unassembled WGS sequence"/>
</dbReference>
<dbReference type="SMART" id="SM00347">
    <property type="entry name" value="HTH_MARR"/>
    <property type="match status" value="1"/>
</dbReference>
<dbReference type="AlphaFoldDB" id="A0AAE4BT06"/>
<proteinExistence type="predicted"/>
<evidence type="ECO:0000259" key="1">
    <source>
        <dbReference type="PROSITE" id="PS50995"/>
    </source>
</evidence>
<dbReference type="PROSITE" id="PS50995">
    <property type="entry name" value="HTH_MARR_2"/>
    <property type="match status" value="1"/>
</dbReference>
<keyword evidence="3" id="KW-1185">Reference proteome</keyword>
<feature type="domain" description="HTH marR-type" evidence="1">
    <location>
        <begin position="1"/>
        <end position="150"/>
    </location>
</feature>
<reference evidence="2" key="1">
    <citation type="submission" date="2023-07" db="EMBL/GenBank/DDBJ databases">
        <title>Genomic Encyclopedia of Type Strains, Phase IV (KMG-IV): sequencing the most valuable type-strain genomes for metagenomic binning, comparative biology and taxonomic classification.</title>
        <authorList>
            <person name="Goeker M."/>
        </authorList>
    </citation>
    <scope>NUCLEOTIDE SEQUENCE</scope>
    <source>
        <strain evidence="2">DSM 26174</strain>
    </source>
</reference>
<sequence>MSIDKAIKQTKGFKDERKRAVINVMYTGNWLVGHVNDLLKPHKLNDQHYNILRILKGRYPDYISPGQVKEVLLNKRGDLTRLVDKLVKMELVNRCNNDENRRVVNLSITEKGLQLIEDLELEYEMSEKHENKLTEEEAKTLNILLDKMRE</sequence>